<sequence>MLALRKQKAHTPEDGDLFSDFAGEESSEELFSTSKDAEVVGTPNILVDAVKPSSKTDSQERLRRFNDTLQFVGLRVGRDRKEKLPHIRNTAWQELFQLATTRQQMEAVVNLFPKWRDTKPGRVFNVQNTELFTRRCDELKCPDLALKVFADHSKYGFDLNSVHAARRLLRSLHEESLQDTMTVAALFGVYKLPPISSDLISCAMFTAACLKQHTAQSLVIARQMLPQLKELLAKTSPKVMVLPTTGPGWVKVEAKEKGWAARSLAYIEQAVAEEEGDYSWLSKWRQDSGHAQAVSL</sequence>
<dbReference type="HOGENOM" id="CLU_069658_0_0_1"/>
<protein>
    <submittedName>
        <fullName evidence="2">Uncharacterized protein</fullName>
    </submittedName>
</protein>
<organism evidence="2 3">
    <name type="scientific">Fomitopsis schrenkii</name>
    <name type="common">Brown rot fungus</name>
    <dbReference type="NCBI Taxonomy" id="2126942"/>
    <lineage>
        <taxon>Eukaryota</taxon>
        <taxon>Fungi</taxon>
        <taxon>Dikarya</taxon>
        <taxon>Basidiomycota</taxon>
        <taxon>Agaricomycotina</taxon>
        <taxon>Agaricomycetes</taxon>
        <taxon>Polyporales</taxon>
        <taxon>Fomitopsis</taxon>
    </lineage>
</organism>
<evidence type="ECO:0000313" key="3">
    <source>
        <dbReference type="Proteomes" id="UP000015241"/>
    </source>
</evidence>
<feature type="region of interest" description="Disordered" evidence="1">
    <location>
        <begin position="1"/>
        <end position="20"/>
    </location>
</feature>
<dbReference type="Proteomes" id="UP000015241">
    <property type="component" value="Unassembled WGS sequence"/>
</dbReference>
<dbReference type="OrthoDB" id="565731at2759"/>
<name>S8E1N1_FOMSC</name>
<dbReference type="EMBL" id="KE504163">
    <property type="protein sequence ID" value="EPS98677.1"/>
    <property type="molecule type" value="Genomic_DNA"/>
</dbReference>
<keyword evidence="3" id="KW-1185">Reference proteome</keyword>
<evidence type="ECO:0000313" key="2">
    <source>
        <dbReference type="EMBL" id="EPS98677.1"/>
    </source>
</evidence>
<reference evidence="2 3" key="1">
    <citation type="journal article" date="2012" name="Science">
        <title>The Paleozoic origin of enzymatic lignin decomposition reconstructed from 31 fungal genomes.</title>
        <authorList>
            <person name="Floudas D."/>
            <person name="Binder M."/>
            <person name="Riley R."/>
            <person name="Barry K."/>
            <person name="Blanchette R.A."/>
            <person name="Henrissat B."/>
            <person name="Martinez A.T."/>
            <person name="Otillar R."/>
            <person name="Spatafora J.W."/>
            <person name="Yadav J.S."/>
            <person name="Aerts A."/>
            <person name="Benoit I."/>
            <person name="Boyd A."/>
            <person name="Carlson A."/>
            <person name="Copeland A."/>
            <person name="Coutinho P.M."/>
            <person name="de Vries R.P."/>
            <person name="Ferreira P."/>
            <person name="Findley K."/>
            <person name="Foster B."/>
            <person name="Gaskell J."/>
            <person name="Glotzer D."/>
            <person name="Gorecki P."/>
            <person name="Heitman J."/>
            <person name="Hesse C."/>
            <person name="Hori C."/>
            <person name="Igarashi K."/>
            <person name="Jurgens J.A."/>
            <person name="Kallen N."/>
            <person name="Kersten P."/>
            <person name="Kohler A."/>
            <person name="Kuees U."/>
            <person name="Kumar T.K.A."/>
            <person name="Kuo A."/>
            <person name="LaButti K."/>
            <person name="Larrondo L.F."/>
            <person name="Lindquist E."/>
            <person name="Ling A."/>
            <person name="Lombard V."/>
            <person name="Lucas S."/>
            <person name="Lundell T."/>
            <person name="Martin R."/>
            <person name="McLaughlin D.J."/>
            <person name="Morgenstern I."/>
            <person name="Morin E."/>
            <person name="Murat C."/>
            <person name="Nagy L.G."/>
            <person name="Nolan M."/>
            <person name="Ohm R.A."/>
            <person name="Patyshakuliyeva A."/>
            <person name="Rokas A."/>
            <person name="Ruiz-Duenas F.J."/>
            <person name="Sabat G."/>
            <person name="Salamov A."/>
            <person name="Samejima M."/>
            <person name="Schmutz J."/>
            <person name="Slot J.C."/>
            <person name="St John F."/>
            <person name="Stenlid J."/>
            <person name="Sun H."/>
            <person name="Sun S."/>
            <person name="Syed K."/>
            <person name="Tsang A."/>
            <person name="Wiebenga A."/>
            <person name="Young D."/>
            <person name="Pisabarro A."/>
            <person name="Eastwood D.C."/>
            <person name="Martin F."/>
            <person name="Cullen D."/>
            <person name="Grigoriev I.V."/>
            <person name="Hibbett D.S."/>
        </authorList>
    </citation>
    <scope>NUCLEOTIDE SEQUENCE</scope>
    <source>
        <strain evidence="3">FP-58527</strain>
    </source>
</reference>
<dbReference type="AlphaFoldDB" id="S8E1N1"/>
<proteinExistence type="predicted"/>
<gene>
    <name evidence="2" type="ORF">FOMPIDRAFT_1165086</name>
</gene>
<dbReference type="InParanoid" id="S8E1N1"/>
<evidence type="ECO:0000256" key="1">
    <source>
        <dbReference type="SAM" id="MobiDB-lite"/>
    </source>
</evidence>
<accession>S8E1N1</accession>
<dbReference type="eggNOG" id="ENOG502SRY5">
    <property type="taxonomic scope" value="Eukaryota"/>
</dbReference>